<dbReference type="KEGG" id="cgo:Corgl_0347"/>
<dbReference type="RefSeq" id="WP_013708209.1">
    <property type="nucleotide sequence ID" value="NC_015389.1"/>
</dbReference>
<evidence type="ECO:0000313" key="2">
    <source>
        <dbReference type="EMBL" id="AEB06466.1"/>
    </source>
</evidence>
<name>F2NA72_CORGP</name>
<keyword evidence="1" id="KW-1133">Transmembrane helix</keyword>
<sequence length="157" mass="17011">MSHLMREERAQATVEMAVVVPVLIVLALIVYNIMIFVSAVARFDRVVPDIAIAQGISVSASSNRDSADAEARKAVKTQIEHAMDGYDVQIQVASDAGKEDGDSMLALVGATKTYVCTMRYSPWPSRLSIAGIDLGAPAILSHERRVTVDPWRPGVLM</sequence>
<keyword evidence="3" id="KW-1185">Reference proteome</keyword>
<dbReference type="EMBL" id="CP002628">
    <property type="protein sequence ID" value="AEB06466.1"/>
    <property type="molecule type" value="Genomic_DNA"/>
</dbReference>
<dbReference type="STRING" id="700015.Corgl_0347"/>
<evidence type="ECO:0000256" key="1">
    <source>
        <dbReference type="SAM" id="Phobius"/>
    </source>
</evidence>
<gene>
    <name evidence="2" type="ordered locus">Corgl_0347</name>
</gene>
<evidence type="ECO:0000313" key="3">
    <source>
        <dbReference type="Proteomes" id="UP000006851"/>
    </source>
</evidence>
<protein>
    <recommendedName>
        <fullName evidence="4">TadE family protein</fullName>
    </recommendedName>
</protein>
<dbReference type="HOGENOM" id="CLU_122865_0_0_11"/>
<keyword evidence="1" id="KW-0812">Transmembrane</keyword>
<reference evidence="3" key="1">
    <citation type="journal article" date="2013" name="Stand. Genomic Sci.">
        <title>Complete genome sequence of Coriobacterium glomerans type strain (PW2(T)) from the midgut of Pyrrhocoris apterus L. (red soldier bug).</title>
        <authorList>
            <person name="Stackebrandt E."/>
            <person name="Zeytun A."/>
            <person name="Lapidus A."/>
            <person name="Nolan M."/>
            <person name="Lucas S."/>
            <person name="Hammon N."/>
            <person name="Deshpande S."/>
            <person name="Cheng J.F."/>
            <person name="Tapia R."/>
            <person name="Goodwin L.A."/>
            <person name="Pitluck S."/>
            <person name="Liolios K."/>
            <person name="Pagani I."/>
            <person name="Ivanova N."/>
            <person name="Mavromatis K."/>
            <person name="Mikhailova N."/>
            <person name="Huntemann M."/>
            <person name="Pati A."/>
            <person name="Chen A."/>
            <person name="Palaniappan K."/>
            <person name="Chang Y.J."/>
            <person name="Land M."/>
            <person name="Hauser L."/>
            <person name="Rohde M."/>
            <person name="Pukall R."/>
            <person name="Goker M."/>
            <person name="Detter J.C."/>
            <person name="Woyke T."/>
            <person name="Bristow J."/>
            <person name="Eisen J.A."/>
            <person name="Markowitz V."/>
            <person name="Hugenholtz P."/>
            <person name="Kyrpides N.C."/>
            <person name="Klenk H.P."/>
        </authorList>
    </citation>
    <scope>NUCLEOTIDE SEQUENCE</scope>
    <source>
        <strain evidence="3">ATCC 49209 / DSM 20642 / JCM 10262 / PW2</strain>
    </source>
</reference>
<evidence type="ECO:0008006" key="4">
    <source>
        <dbReference type="Google" id="ProtNLM"/>
    </source>
</evidence>
<feature type="transmembrane region" description="Helical" evidence="1">
    <location>
        <begin position="12"/>
        <end position="37"/>
    </location>
</feature>
<organism evidence="2 3">
    <name type="scientific">Coriobacterium glomerans (strain ATCC 49209 / DSM 20642 / JCM 10262 / PW2)</name>
    <dbReference type="NCBI Taxonomy" id="700015"/>
    <lineage>
        <taxon>Bacteria</taxon>
        <taxon>Bacillati</taxon>
        <taxon>Actinomycetota</taxon>
        <taxon>Coriobacteriia</taxon>
        <taxon>Coriobacteriales</taxon>
        <taxon>Coriobacteriaceae</taxon>
        <taxon>Coriobacterium</taxon>
    </lineage>
</organism>
<keyword evidence="1" id="KW-0472">Membrane</keyword>
<dbReference type="OrthoDB" id="3182351at2"/>
<dbReference type="AlphaFoldDB" id="F2NA72"/>
<dbReference type="Proteomes" id="UP000006851">
    <property type="component" value="Chromosome"/>
</dbReference>
<accession>F2NA72</accession>
<proteinExistence type="predicted"/>
<dbReference type="eggNOG" id="ENOG50347CX">
    <property type="taxonomic scope" value="Bacteria"/>
</dbReference>